<sequence>MAIGPPTSTAVPPLVPPIPSDKDFKSAVCMLAQLVAAQLQPVAPDVAGPSEGPKSSRVQEFLALNPT</sequence>
<accession>A0AAV9KSM2</accession>
<comment type="caution">
    <text evidence="2">The sequence shown here is derived from an EMBL/GenBank/DDBJ whole genome shotgun (WGS) entry which is preliminary data.</text>
</comment>
<reference evidence="2 3" key="1">
    <citation type="submission" date="2023-10" db="EMBL/GenBank/DDBJ databases">
        <title>Genome-Wide Identification Analysis in wild type Solanum Pinnatisectum Reveals Some Genes Defensing Phytophthora Infestans.</title>
        <authorList>
            <person name="Sun C."/>
        </authorList>
    </citation>
    <scope>NUCLEOTIDE SEQUENCE [LARGE SCALE GENOMIC DNA]</scope>
    <source>
        <strain evidence="2">LQN</strain>
        <tissue evidence="2">Leaf</tissue>
    </source>
</reference>
<evidence type="ECO:0000313" key="2">
    <source>
        <dbReference type="EMBL" id="KAK4716440.1"/>
    </source>
</evidence>
<gene>
    <name evidence="2" type="ORF">R3W88_014778</name>
</gene>
<evidence type="ECO:0000313" key="3">
    <source>
        <dbReference type="Proteomes" id="UP001311915"/>
    </source>
</evidence>
<proteinExistence type="predicted"/>
<dbReference type="AlphaFoldDB" id="A0AAV9KSM2"/>
<organism evidence="2 3">
    <name type="scientific">Solanum pinnatisectum</name>
    <name type="common">tansyleaf nightshade</name>
    <dbReference type="NCBI Taxonomy" id="50273"/>
    <lineage>
        <taxon>Eukaryota</taxon>
        <taxon>Viridiplantae</taxon>
        <taxon>Streptophyta</taxon>
        <taxon>Embryophyta</taxon>
        <taxon>Tracheophyta</taxon>
        <taxon>Spermatophyta</taxon>
        <taxon>Magnoliopsida</taxon>
        <taxon>eudicotyledons</taxon>
        <taxon>Gunneridae</taxon>
        <taxon>Pentapetalae</taxon>
        <taxon>asterids</taxon>
        <taxon>lamiids</taxon>
        <taxon>Solanales</taxon>
        <taxon>Solanaceae</taxon>
        <taxon>Solanoideae</taxon>
        <taxon>Solaneae</taxon>
        <taxon>Solanum</taxon>
    </lineage>
</organism>
<evidence type="ECO:0000256" key="1">
    <source>
        <dbReference type="SAM" id="MobiDB-lite"/>
    </source>
</evidence>
<keyword evidence="3" id="KW-1185">Reference proteome</keyword>
<protein>
    <submittedName>
        <fullName evidence="2">Uncharacterized protein</fullName>
    </submittedName>
</protein>
<dbReference type="Proteomes" id="UP001311915">
    <property type="component" value="Unassembled WGS sequence"/>
</dbReference>
<name>A0AAV9KSM2_9SOLN</name>
<feature type="region of interest" description="Disordered" evidence="1">
    <location>
        <begin position="46"/>
        <end position="67"/>
    </location>
</feature>
<dbReference type="EMBL" id="JAWPEI010000009">
    <property type="protein sequence ID" value="KAK4716440.1"/>
    <property type="molecule type" value="Genomic_DNA"/>
</dbReference>